<dbReference type="EMBL" id="MEWR01000024">
    <property type="protein sequence ID" value="OGC81538.1"/>
    <property type="molecule type" value="Genomic_DNA"/>
</dbReference>
<gene>
    <name evidence="1" type="ORF">A2V81_03905</name>
</gene>
<dbReference type="Gene3D" id="3.40.50.10140">
    <property type="entry name" value="Toll/interleukin-1 receptor homology (TIR) domain"/>
    <property type="match status" value="1"/>
</dbReference>
<name>A0A1F4XIV7_9BACT</name>
<protein>
    <submittedName>
        <fullName evidence="1">Uncharacterized protein</fullName>
    </submittedName>
</protein>
<sequence>MPDKKRPLKVFLCHAHIIPLWDADRDPVRALPEGTRLTTLALAGSAREDDVDAWFDKEKLLPGQDWELEIRKAV</sequence>
<evidence type="ECO:0000313" key="1">
    <source>
        <dbReference type="EMBL" id="OGC81538.1"/>
    </source>
</evidence>
<dbReference type="InterPro" id="IPR035897">
    <property type="entry name" value="Toll_tir_struct_dom_sf"/>
</dbReference>
<evidence type="ECO:0000313" key="2">
    <source>
        <dbReference type="Proteomes" id="UP000177614"/>
    </source>
</evidence>
<comment type="caution">
    <text evidence="1">The sequence shown here is derived from an EMBL/GenBank/DDBJ whole genome shotgun (WGS) entry which is preliminary data.</text>
</comment>
<reference evidence="1 2" key="1">
    <citation type="journal article" date="2016" name="Nat. Commun.">
        <title>Thousands of microbial genomes shed light on interconnected biogeochemical processes in an aquifer system.</title>
        <authorList>
            <person name="Anantharaman K."/>
            <person name="Brown C.T."/>
            <person name="Hug L.A."/>
            <person name="Sharon I."/>
            <person name="Castelle C.J."/>
            <person name="Probst A.J."/>
            <person name="Thomas B.C."/>
            <person name="Singh A."/>
            <person name="Wilkins M.J."/>
            <person name="Karaoz U."/>
            <person name="Brodie E.L."/>
            <person name="Williams K.H."/>
            <person name="Hubbard S.S."/>
            <person name="Banfield J.F."/>
        </authorList>
    </citation>
    <scope>NUCLEOTIDE SEQUENCE [LARGE SCALE GENOMIC DNA]</scope>
</reference>
<proteinExistence type="predicted"/>
<accession>A0A1F4XIV7</accession>
<dbReference type="STRING" id="1817814.A2V81_03905"/>
<organism evidence="1 2">
    <name type="scientific">Candidatus Abawacabacteria bacterium RBG_16_42_10</name>
    <dbReference type="NCBI Taxonomy" id="1817814"/>
    <lineage>
        <taxon>Bacteria</taxon>
        <taxon>Candidatus Abawacaibacteriota</taxon>
    </lineage>
</organism>
<dbReference type="Proteomes" id="UP000177614">
    <property type="component" value="Unassembled WGS sequence"/>
</dbReference>
<dbReference type="AlphaFoldDB" id="A0A1F4XIV7"/>